<feature type="chain" id="PRO_5030107507" evidence="1">
    <location>
        <begin position="19"/>
        <end position="278"/>
    </location>
</feature>
<dbReference type="Proteomes" id="UP000318695">
    <property type="component" value="Unassembled WGS sequence"/>
</dbReference>
<proteinExistence type="predicted"/>
<comment type="caution">
    <text evidence="2">The sequence shown here is derived from an EMBL/GenBank/DDBJ whole genome shotgun (WGS) entry which is preliminary data.</text>
</comment>
<gene>
    <name evidence="2" type="ORF">EUX54_09565</name>
</gene>
<dbReference type="RefSeq" id="WP_140449724.1">
    <property type="nucleotide sequence ID" value="NZ_SDPI01000065.1"/>
</dbReference>
<dbReference type="EMBL" id="SDPI01000065">
    <property type="protein sequence ID" value="TPG96792.1"/>
    <property type="molecule type" value="Genomic_DNA"/>
</dbReference>
<reference evidence="2 3" key="1">
    <citation type="submission" date="2019-01" db="EMBL/GenBank/DDBJ databases">
        <title>Comparative genomic analysis identifies haemin-independent Haemophilus haemolyticus: a formal re-classification of Haemophilus intermedius.</title>
        <authorList>
            <person name="Harris T.M."/>
            <person name="Price E.P."/>
            <person name="Sarovich D.S."/>
            <person name="Norskov-Lauritsen N."/>
            <person name="Beissbarth J."/>
            <person name="Chang A.B."/>
            <person name="Smith-Vaughan H.C."/>
        </authorList>
    </citation>
    <scope>NUCLEOTIDE SEQUENCE [LARGE SCALE GENOMIC DNA]</scope>
    <source>
        <strain evidence="2 3">CCUG 30218</strain>
    </source>
</reference>
<dbReference type="Pfam" id="PF10670">
    <property type="entry name" value="DUF4198"/>
    <property type="match status" value="1"/>
</dbReference>
<dbReference type="AlphaFoldDB" id="A0A502J920"/>
<evidence type="ECO:0000313" key="2">
    <source>
        <dbReference type="EMBL" id="TPG96792.1"/>
    </source>
</evidence>
<protein>
    <submittedName>
        <fullName evidence="2">DUF4198 domain-containing protein</fullName>
    </submittedName>
</protein>
<evidence type="ECO:0000256" key="1">
    <source>
        <dbReference type="SAM" id="SignalP"/>
    </source>
</evidence>
<accession>A0A502J920</accession>
<name>A0A502J920_HAEHA</name>
<sequence length="278" mass="31199">MKKTLIASLLAFASIAQAHDLWVDVPAQIPSDSILKANMGYGHYPYVEKIPEARLKIFAPMEVISQDGEKQILVQKGENYQYQSSKPLTNGSYWVTATYKPTFWSQNTEGWKMENLKGLPNATYCEETQMFAKKLITVGKQKLNAEMAKTRIGLPLEIVPLEDPSKVKAGEPFPVQIFYNDQPLAGETVIATSDTIAMKDFEAVDGHREPQGFSGKTDEQGRVNIIPLIEGIWKIKVIHKISFPEQQICQQSANYSTLILPIGKGLDKLPPRPEHHHH</sequence>
<feature type="signal peptide" evidence="1">
    <location>
        <begin position="1"/>
        <end position="18"/>
    </location>
</feature>
<keyword evidence="1" id="KW-0732">Signal</keyword>
<organism evidence="2 3">
    <name type="scientific">Haemophilus haemolyticus</name>
    <dbReference type="NCBI Taxonomy" id="726"/>
    <lineage>
        <taxon>Bacteria</taxon>
        <taxon>Pseudomonadati</taxon>
        <taxon>Pseudomonadota</taxon>
        <taxon>Gammaproteobacteria</taxon>
        <taxon>Pasteurellales</taxon>
        <taxon>Pasteurellaceae</taxon>
        <taxon>Haemophilus</taxon>
    </lineage>
</organism>
<dbReference type="InterPro" id="IPR019613">
    <property type="entry name" value="DUF4198"/>
</dbReference>
<evidence type="ECO:0000313" key="3">
    <source>
        <dbReference type="Proteomes" id="UP000318695"/>
    </source>
</evidence>